<organism evidence="11 12">
    <name type="scientific">Lottia gigantea</name>
    <name type="common">Giant owl limpet</name>
    <dbReference type="NCBI Taxonomy" id="225164"/>
    <lineage>
        <taxon>Eukaryota</taxon>
        <taxon>Metazoa</taxon>
        <taxon>Spiralia</taxon>
        <taxon>Lophotrochozoa</taxon>
        <taxon>Mollusca</taxon>
        <taxon>Gastropoda</taxon>
        <taxon>Patellogastropoda</taxon>
        <taxon>Lottioidea</taxon>
        <taxon>Lottiidae</taxon>
        <taxon>Lottia</taxon>
    </lineage>
</organism>
<feature type="transmembrane region" description="Helical" evidence="9">
    <location>
        <begin position="200"/>
        <end position="217"/>
    </location>
</feature>
<feature type="transmembrane region" description="Helical" evidence="9">
    <location>
        <begin position="107"/>
        <end position="127"/>
    </location>
</feature>
<dbReference type="Proteomes" id="UP000030746">
    <property type="component" value="Unassembled WGS sequence"/>
</dbReference>
<evidence type="ECO:0000256" key="5">
    <source>
        <dbReference type="ARBA" id="ARBA00023040"/>
    </source>
</evidence>
<dbReference type="GeneID" id="20253071"/>
<dbReference type="KEGG" id="lgi:LOTGIDRAFT_95891"/>
<dbReference type="InterPro" id="IPR017452">
    <property type="entry name" value="GPCR_Rhodpsn_7TM"/>
</dbReference>
<accession>V4BDA1</accession>
<feature type="transmembrane region" description="Helical" evidence="9">
    <location>
        <begin position="67"/>
        <end position="86"/>
    </location>
</feature>
<evidence type="ECO:0000313" key="12">
    <source>
        <dbReference type="Proteomes" id="UP000030746"/>
    </source>
</evidence>
<feature type="non-terminal residue" evidence="11">
    <location>
        <position position="268"/>
    </location>
</feature>
<dbReference type="Pfam" id="PF00001">
    <property type="entry name" value="7tm_1"/>
    <property type="match status" value="1"/>
</dbReference>
<protein>
    <recommendedName>
        <fullName evidence="10">G-protein coupled receptors family 1 profile domain-containing protein</fullName>
    </recommendedName>
</protein>
<dbReference type="OrthoDB" id="6376512at2759"/>
<feature type="non-terminal residue" evidence="11">
    <location>
        <position position="1"/>
    </location>
</feature>
<evidence type="ECO:0000256" key="7">
    <source>
        <dbReference type="ARBA" id="ARBA00023170"/>
    </source>
</evidence>
<dbReference type="CDD" id="cd00637">
    <property type="entry name" value="7tm_classA_rhodopsin-like"/>
    <property type="match status" value="1"/>
</dbReference>
<feature type="domain" description="G-protein coupled receptors family 1 profile" evidence="10">
    <location>
        <begin position="6"/>
        <end position="256"/>
    </location>
</feature>
<evidence type="ECO:0000256" key="9">
    <source>
        <dbReference type="SAM" id="Phobius"/>
    </source>
</evidence>
<dbReference type="Gene3D" id="1.20.1070.10">
    <property type="entry name" value="Rhodopsin 7-helix transmembrane proteins"/>
    <property type="match status" value="1"/>
</dbReference>
<dbReference type="STRING" id="225164.V4BDA1"/>
<evidence type="ECO:0000259" key="10">
    <source>
        <dbReference type="PROSITE" id="PS50262"/>
    </source>
</evidence>
<dbReference type="PRINTS" id="PR00237">
    <property type="entry name" value="GPCRRHODOPSN"/>
</dbReference>
<dbReference type="InterPro" id="IPR000276">
    <property type="entry name" value="GPCR_Rhodpsn"/>
</dbReference>
<dbReference type="RefSeq" id="XP_009062892.1">
    <property type="nucleotide sequence ID" value="XM_009064644.1"/>
</dbReference>
<sequence length="268" mass="31032">LSIVISNCLILLVVSWTKAFKNVNKLFLFSLTISDLILGLFVTPFSIFNSLYNAWVFANDIFCCVEAYVLAAVVIAALYALALLQVDHFVAIRKPDRHHYMLSPARSACWIFIVWLVAVSFCMPPLISLRRARYYREAFICIIEAKKQRAYFMTAGLLITAPGLSALIYTSSYMFTSAYKKQLTFFYQVFPDRASRPLNYKINFINSIVFLLCWLPWCLLRVHHVSVPRSDRAPPEIHFYLFWLGICTAFFKFIVYVIMSEEFRSGLR</sequence>
<keyword evidence="4 9" id="KW-1133">Transmembrane helix</keyword>
<dbReference type="GO" id="GO:0005886">
    <property type="term" value="C:plasma membrane"/>
    <property type="evidence" value="ECO:0007669"/>
    <property type="project" value="UniProtKB-SubCell"/>
</dbReference>
<reference evidence="11 12" key="1">
    <citation type="journal article" date="2013" name="Nature">
        <title>Insights into bilaterian evolution from three spiralian genomes.</title>
        <authorList>
            <person name="Simakov O."/>
            <person name="Marletaz F."/>
            <person name="Cho S.J."/>
            <person name="Edsinger-Gonzales E."/>
            <person name="Havlak P."/>
            <person name="Hellsten U."/>
            <person name="Kuo D.H."/>
            <person name="Larsson T."/>
            <person name="Lv J."/>
            <person name="Arendt D."/>
            <person name="Savage R."/>
            <person name="Osoegawa K."/>
            <person name="de Jong P."/>
            <person name="Grimwood J."/>
            <person name="Chapman J.A."/>
            <person name="Shapiro H."/>
            <person name="Aerts A."/>
            <person name="Otillar R.P."/>
            <person name="Terry A.Y."/>
            <person name="Boore J.L."/>
            <person name="Grigoriev I.V."/>
            <person name="Lindberg D.R."/>
            <person name="Seaver E.C."/>
            <person name="Weisblat D.A."/>
            <person name="Putnam N.H."/>
            <person name="Rokhsar D.S."/>
        </authorList>
    </citation>
    <scope>NUCLEOTIDE SEQUENCE [LARGE SCALE GENOMIC DNA]</scope>
</reference>
<feature type="transmembrane region" description="Helical" evidence="9">
    <location>
        <begin position="26"/>
        <end position="47"/>
    </location>
</feature>
<dbReference type="EMBL" id="KB203083">
    <property type="protein sequence ID" value="ESO86349.1"/>
    <property type="molecule type" value="Genomic_DNA"/>
</dbReference>
<feature type="transmembrane region" description="Helical" evidence="9">
    <location>
        <begin position="237"/>
        <end position="259"/>
    </location>
</feature>
<evidence type="ECO:0000256" key="6">
    <source>
        <dbReference type="ARBA" id="ARBA00023136"/>
    </source>
</evidence>
<dbReference type="CTD" id="20253071"/>
<dbReference type="HOGENOM" id="CLU_009579_3_7_1"/>
<evidence type="ECO:0000313" key="11">
    <source>
        <dbReference type="EMBL" id="ESO86349.1"/>
    </source>
</evidence>
<dbReference type="GO" id="GO:0004930">
    <property type="term" value="F:G protein-coupled receptor activity"/>
    <property type="evidence" value="ECO:0007669"/>
    <property type="project" value="UniProtKB-KW"/>
</dbReference>
<keyword evidence="2" id="KW-1003">Cell membrane</keyword>
<evidence type="ECO:0000256" key="8">
    <source>
        <dbReference type="ARBA" id="ARBA00023224"/>
    </source>
</evidence>
<gene>
    <name evidence="11" type="ORF">LOTGIDRAFT_95891</name>
</gene>
<dbReference type="OMA" id="YESFICI"/>
<feature type="transmembrane region" description="Helical" evidence="9">
    <location>
        <begin position="155"/>
        <end position="179"/>
    </location>
</feature>
<comment type="subcellular location">
    <subcellularLocation>
        <location evidence="1">Cell membrane</location>
        <topology evidence="1">Multi-pass membrane protein</topology>
    </subcellularLocation>
</comment>
<dbReference type="PROSITE" id="PS50262">
    <property type="entry name" value="G_PROTEIN_RECEP_F1_2"/>
    <property type="match status" value="1"/>
</dbReference>
<dbReference type="SUPFAM" id="SSF81321">
    <property type="entry name" value="Family A G protein-coupled receptor-like"/>
    <property type="match status" value="1"/>
</dbReference>
<keyword evidence="3 9" id="KW-0812">Transmembrane</keyword>
<keyword evidence="8" id="KW-0807">Transducer</keyword>
<dbReference type="AlphaFoldDB" id="V4BDA1"/>
<keyword evidence="7" id="KW-0675">Receptor</keyword>
<keyword evidence="6 9" id="KW-0472">Membrane</keyword>
<keyword evidence="12" id="KW-1185">Reference proteome</keyword>
<proteinExistence type="predicted"/>
<name>V4BDA1_LOTGI</name>
<evidence type="ECO:0000256" key="2">
    <source>
        <dbReference type="ARBA" id="ARBA00022475"/>
    </source>
</evidence>
<dbReference type="PANTHER" id="PTHR22752">
    <property type="entry name" value="G PROTEIN-COUPLED RECEPTOR"/>
    <property type="match status" value="1"/>
</dbReference>
<evidence type="ECO:0000256" key="1">
    <source>
        <dbReference type="ARBA" id="ARBA00004651"/>
    </source>
</evidence>
<evidence type="ECO:0000256" key="3">
    <source>
        <dbReference type="ARBA" id="ARBA00022692"/>
    </source>
</evidence>
<keyword evidence="5" id="KW-0297">G-protein coupled receptor</keyword>
<evidence type="ECO:0000256" key="4">
    <source>
        <dbReference type="ARBA" id="ARBA00022989"/>
    </source>
</evidence>